<evidence type="ECO:0000256" key="1">
    <source>
        <dbReference type="ARBA" id="ARBA00009179"/>
    </source>
</evidence>
<dbReference type="InterPro" id="IPR036034">
    <property type="entry name" value="PDZ_sf"/>
</dbReference>
<evidence type="ECO:0000259" key="7">
    <source>
        <dbReference type="PROSITE" id="PS50106"/>
    </source>
</evidence>
<dbReference type="STRING" id="142842.SAMN02745118_00812"/>
<dbReference type="Gene3D" id="3.90.226.10">
    <property type="entry name" value="2-enoyl-CoA Hydratase, Chain A, domain 1"/>
    <property type="match status" value="1"/>
</dbReference>
<dbReference type="Pfam" id="PF22694">
    <property type="entry name" value="CtpB_N-like"/>
    <property type="match status" value="1"/>
</dbReference>
<organism evidence="8 9">
    <name type="scientific">Selenihalanaerobacter shriftii</name>
    <dbReference type="NCBI Taxonomy" id="142842"/>
    <lineage>
        <taxon>Bacteria</taxon>
        <taxon>Bacillati</taxon>
        <taxon>Bacillota</taxon>
        <taxon>Clostridia</taxon>
        <taxon>Halanaerobiales</taxon>
        <taxon>Halobacteroidaceae</taxon>
        <taxon>Selenihalanaerobacter</taxon>
    </lineage>
</organism>
<evidence type="ECO:0000256" key="2">
    <source>
        <dbReference type="ARBA" id="ARBA00022670"/>
    </source>
</evidence>
<dbReference type="RefSeq" id="WP_078809305.1">
    <property type="nucleotide sequence ID" value="NZ_FUWM01000006.1"/>
</dbReference>
<sequence length="418" mass="46261">MFKRKRSIVGILLIIALILGAGTLGFFIRDVQANNYSLSRKVPQKFGTFKNVLSIVEQYYVKEVDINKLLTGAIEGMLDSLDDPYTTYLSEEDYKGMKEDFKGEFGGIGIIITMLDDKLTIVSPIEGTPGSKANLQAKDIIIKIDDHSTEKMSINKAVSLMKGKPGTKVELTIKRNLNEEGSDKTDSSAKNEEKSNYKKIKVNITRAMIDVPYVKSEVKADNIGYIRVTQFAKDVGKDVQKELEKLQKKNVKGIILDLRNNPGGILDEAVDLTSNFIPNGPIVHVKQRNGEKETLLASTEIKPVDYPLVVLINKGSASASEIVAGAIQDTETGVLIGNTTFGKGVVQTVVSLDDGSALKLTTARYYTPNERYINHKGIDPDIKIKYDSETEQDEQLQKAIKHLKKKIKNKKAEFKSAS</sequence>
<dbReference type="FunFam" id="3.30.750.44:FF:000001">
    <property type="entry name" value="S41 family peptidase"/>
    <property type="match status" value="1"/>
</dbReference>
<dbReference type="AlphaFoldDB" id="A0A1T4KJS0"/>
<evidence type="ECO:0000256" key="5">
    <source>
        <dbReference type="RuleBase" id="RU004404"/>
    </source>
</evidence>
<dbReference type="Gene3D" id="2.30.42.10">
    <property type="match status" value="1"/>
</dbReference>
<dbReference type="OrthoDB" id="9812068at2"/>
<dbReference type="SMART" id="SM00245">
    <property type="entry name" value="TSPc"/>
    <property type="match status" value="1"/>
</dbReference>
<dbReference type="FunFam" id="3.90.226.10:FF:000029">
    <property type="entry name" value="Peptidase, S41 family"/>
    <property type="match status" value="1"/>
</dbReference>
<accession>A0A1T4KJS0</accession>
<dbReference type="GO" id="GO:0006508">
    <property type="term" value="P:proteolysis"/>
    <property type="evidence" value="ECO:0007669"/>
    <property type="project" value="UniProtKB-KW"/>
</dbReference>
<dbReference type="GO" id="GO:0030288">
    <property type="term" value="C:outer membrane-bounded periplasmic space"/>
    <property type="evidence" value="ECO:0007669"/>
    <property type="project" value="TreeGrafter"/>
</dbReference>
<dbReference type="Pfam" id="PF03572">
    <property type="entry name" value="Peptidase_S41"/>
    <property type="match status" value="1"/>
</dbReference>
<evidence type="ECO:0000256" key="4">
    <source>
        <dbReference type="ARBA" id="ARBA00022825"/>
    </source>
</evidence>
<dbReference type="NCBIfam" id="TIGR00225">
    <property type="entry name" value="prc"/>
    <property type="match status" value="1"/>
</dbReference>
<name>A0A1T4KJS0_9FIRM</name>
<dbReference type="PROSITE" id="PS50106">
    <property type="entry name" value="PDZ"/>
    <property type="match status" value="1"/>
</dbReference>
<evidence type="ECO:0000256" key="6">
    <source>
        <dbReference type="SAM" id="Coils"/>
    </source>
</evidence>
<dbReference type="PANTHER" id="PTHR32060">
    <property type="entry name" value="TAIL-SPECIFIC PROTEASE"/>
    <property type="match status" value="1"/>
</dbReference>
<keyword evidence="4 5" id="KW-0720">Serine protease</keyword>
<dbReference type="Proteomes" id="UP000190625">
    <property type="component" value="Unassembled WGS sequence"/>
</dbReference>
<dbReference type="GO" id="GO:0004175">
    <property type="term" value="F:endopeptidase activity"/>
    <property type="evidence" value="ECO:0007669"/>
    <property type="project" value="TreeGrafter"/>
</dbReference>
<keyword evidence="6" id="KW-0175">Coiled coil</keyword>
<evidence type="ECO:0000313" key="9">
    <source>
        <dbReference type="Proteomes" id="UP000190625"/>
    </source>
</evidence>
<keyword evidence="9" id="KW-1185">Reference proteome</keyword>
<protein>
    <submittedName>
        <fullName evidence="8">Carboxyl-terminal processing protease</fullName>
    </submittedName>
</protein>
<evidence type="ECO:0000256" key="3">
    <source>
        <dbReference type="ARBA" id="ARBA00022801"/>
    </source>
</evidence>
<dbReference type="CDD" id="cd06782">
    <property type="entry name" value="cpPDZ_CPP-like"/>
    <property type="match status" value="1"/>
</dbReference>
<keyword evidence="3 5" id="KW-0378">Hydrolase</keyword>
<dbReference type="InterPro" id="IPR005151">
    <property type="entry name" value="Tail-specific_protease"/>
</dbReference>
<dbReference type="InterPro" id="IPR029045">
    <property type="entry name" value="ClpP/crotonase-like_dom_sf"/>
</dbReference>
<comment type="similarity">
    <text evidence="1 5">Belongs to the peptidase S41A family.</text>
</comment>
<dbReference type="SMART" id="SM00228">
    <property type="entry name" value="PDZ"/>
    <property type="match status" value="1"/>
</dbReference>
<dbReference type="Pfam" id="PF13180">
    <property type="entry name" value="PDZ_2"/>
    <property type="match status" value="1"/>
</dbReference>
<dbReference type="GO" id="GO:0007165">
    <property type="term" value="P:signal transduction"/>
    <property type="evidence" value="ECO:0007669"/>
    <property type="project" value="TreeGrafter"/>
</dbReference>
<dbReference type="InterPro" id="IPR055210">
    <property type="entry name" value="CtpA/B_N"/>
</dbReference>
<evidence type="ECO:0000313" key="8">
    <source>
        <dbReference type="EMBL" id="SJZ42625.1"/>
    </source>
</evidence>
<proteinExistence type="inferred from homology"/>
<dbReference type="EMBL" id="FUWM01000006">
    <property type="protein sequence ID" value="SJZ42625.1"/>
    <property type="molecule type" value="Genomic_DNA"/>
</dbReference>
<dbReference type="InterPro" id="IPR004447">
    <property type="entry name" value="Peptidase_S41A"/>
</dbReference>
<feature type="coiled-coil region" evidence="6">
    <location>
        <begin position="386"/>
        <end position="413"/>
    </location>
</feature>
<dbReference type="SUPFAM" id="SSF50156">
    <property type="entry name" value="PDZ domain-like"/>
    <property type="match status" value="1"/>
</dbReference>
<dbReference type="SUPFAM" id="SSF52096">
    <property type="entry name" value="ClpP/crotonase"/>
    <property type="match status" value="1"/>
</dbReference>
<reference evidence="9" key="1">
    <citation type="submission" date="2017-02" db="EMBL/GenBank/DDBJ databases">
        <authorList>
            <person name="Varghese N."/>
            <person name="Submissions S."/>
        </authorList>
    </citation>
    <scope>NUCLEOTIDE SEQUENCE [LARGE SCALE GENOMIC DNA]</scope>
    <source>
        <strain evidence="9">ATCC BAA-73</strain>
    </source>
</reference>
<dbReference type="GO" id="GO:0008236">
    <property type="term" value="F:serine-type peptidase activity"/>
    <property type="evidence" value="ECO:0007669"/>
    <property type="project" value="UniProtKB-KW"/>
</dbReference>
<gene>
    <name evidence="8" type="ORF">SAMN02745118_00812</name>
</gene>
<keyword evidence="2 5" id="KW-0645">Protease</keyword>
<feature type="domain" description="PDZ" evidence="7">
    <location>
        <begin position="102"/>
        <end position="162"/>
    </location>
</feature>
<dbReference type="PANTHER" id="PTHR32060:SF30">
    <property type="entry name" value="CARBOXY-TERMINAL PROCESSING PROTEASE CTPA"/>
    <property type="match status" value="1"/>
</dbReference>
<dbReference type="Gene3D" id="3.30.750.44">
    <property type="match status" value="1"/>
</dbReference>
<dbReference type="InterPro" id="IPR001478">
    <property type="entry name" value="PDZ"/>
</dbReference>
<dbReference type="CDD" id="cd07560">
    <property type="entry name" value="Peptidase_S41_CPP"/>
    <property type="match status" value="1"/>
</dbReference>